<dbReference type="EC" id="2.3.2.6" evidence="4"/>
<keyword evidence="2 4" id="KW-0808">Transferase</keyword>
<comment type="catalytic activity">
    <reaction evidence="4">
        <text>N-terminal L-arginyl-[protein] + L-leucyl-tRNA(Leu) = N-terminal L-leucyl-L-arginyl-[protein] + tRNA(Leu) + H(+)</text>
        <dbReference type="Rhea" id="RHEA:50416"/>
        <dbReference type="Rhea" id="RHEA-COMP:9613"/>
        <dbReference type="Rhea" id="RHEA-COMP:9622"/>
        <dbReference type="Rhea" id="RHEA-COMP:12672"/>
        <dbReference type="Rhea" id="RHEA-COMP:12673"/>
        <dbReference type="ChEBI" id="CHEBI:15378"/>
        <dbReference type="ChEBI" id="CHEBI:64719"/>
        <dbReference type="ChEBI" id="CHEBI:78442"/>
        <dbReference type="ChEBI" id="CHEBI:78494"/>
        <dbReference type="ChEBI" id="CHEBI:133044"/>
        <dbReference type="EC" id="2.3.2.6"/>
    </reaction>
</comment>
<dbReference type="AlphaFoldDB" id="A0A5A7MP84"/>
<dbReference type="InterPro" id="IPR004616">
    <property type="entry name" value="Leu/Phe-tRNA_Trfase"/>
</dbReference>
<dbReference type="GO" id="GO:0008914">
    <property type="term" value="F:leucyl-tRNA--protein transferase activity"/>
    <property type="evidence" value="ECO:0007669"/>
    <property type="project" value="UniProtKB-UniRule"/>
</dbReference>
<comment type="caution">
    <text evidence="5">The sequence shown here is derived from an EMBL/GenBank/DDBJ whole genome shotgun (WGS) entry which is preliminary data.</text>
</comment>
<organism evidence="5 6">
    <name type="scientific">Iodidimonas gelatinilytica</name>
    <dbReference type="NCBI Taxonomy" id="1236966"/>
    <lineage>
        <taxon>Bacteria</taxon>
        <taxon>Pseudomonadati</taxon>
        <taxon>Pseudomonadota</taxon>
        <taxon>Alphaproteobacteria</taxon>
        <taxon>Iodidimonadales</taxon>
        <taxon>Iodidimonadaceae</taxon>
        <taxon>Iodidimonas</taxon>
    </lineage>
</organism>
<dbReference type="PANTHER" id="PTHR30098">
    <property type="entry name" value="LEUCYL/PHENYLALANYL-TRNA--PROTEIN TRANSFERASE"/>
    <property type="match status" value="1"/>
</dbReference>
<dbReference type="EMBL" id="BKCL01000001">
    <property type="protein sequence ID" value="GEQ96659.1"/>
    <property type="molecule type" value="Genomic_DNA"/>
</dbReference>
<dbReference type="Proteomes" id="UP000322084">
    <property type="component" value="Unassembled WGS sequence"/>
</dbReference>
<comment type="function">
    <text evidence="4">Functions in the N-end rule pathway of protein degradation where it conjugates Leu, Phe and, less efficiently, Met from aminoacyl-tRNAs to the N-termini of proteins containing an N-terminal arginine or lysine.</text>
</comment>
<dbReference type="HAMAP" id="MF_00688">
    <property type="entry name" value="Leu_Phe_trans"/>
    <property type="match status" value="1"/>
</dbReference>
<dbReference type="NCBIfam" id="TIGR00667">
    <property type="entry name" value="aat"/>
    <property type="match status" value="1"/>
</dbReference>
<dbReference type="GO" id="GO:0030163">
    <property type="term" value="P:protein catabolic process"/>
    <property type="evidence" value="ECO:0007669"/>
    <property type="project" value="UniProtKB-UniRule"/>
</dbReference>
<reference evidence="5 6" key="1">
    <citation type="submission" date="2019-09" db="EMBL/GenBank/DDBJ databases">
        <title>NBRP : Genome information of microbial organism related human and environment.</title>
        <authorList>
            <person name="Hattori M."/>
            <person name="Oshima K."/>
            <person name="Inaba H."/>
            <person name="Suda W."/>
            <person name="Sakamoto M."/>
            <person name="Iino T."/>
            <person name="Kitahara M."/>
            <person name="Oshida Y."/>
            <person name="Iida T."/>
            <person name="Kudo T."/>
            <person name="Itoh T."/>
            <person name="Ohkuma M."/>
        </authorList>
    </citation>
    <scope>NUCLEOTIDE SEQUENCE [LARGE SCALE GENOMIC DNA]</scope>
    <source>
        <strain evidence="5 6">Hi-2</strain>
    </source>
</reference>
<dbReference type="InterPro" id="IPR016181">
    <property type="entry name" value="Acyl_CoA_acyltransferase"/>
</dbReference>
<name>A0A5A7MP84_9PROT</name>
<comment type="catalytic activity">
    <reaction evidence="4">
        <text>N-terminal L-lysyl-[protein] + L-leucyl-tRNA(Leu) = N-terminal L-leucyl-L-lysyl-[protein] + tRNA(Leu) + H(+)</text>
        <dbReference type="Rhea" id="RHEA:12340"/>
        <dbReference type="Rhea" id="RHEA-COMP:9613"/>
        <dbReference type="Rhea" id="RHEA-COMP:9622"/>
        <dbReference type="Rhea" id="RHEA-COMP:12670"/>
        <dbReference type="Rhea" id="RHEA-COMP:12671"/>
        <dbReference type="ChEBI" id="CHEBI:15378"/>
        <dbReference type="ChEBI" id="CHEBI:65249"/>
        <dbReference type="ChEBI" id="CHEBI:78442"/>
        <dbReference type="ChEBI" id="CHEBI:78494"/>
        <dbReference type="ChEBI" id="CHEBI:133043"/>
        <dbReference type="EC" id="2.3.2.6"/>
    </reaction>
</comment>
<evidence type="ECO:0000256" key="2">
    <source>
        <dbReference type="ARBA" id="ARBA00022679"/>
    </source>
</evidence>
<dbReference type="SUPFAM" id="SSF55729">
    <property type="entry name" value="Acyl-CoA N-acyltransferases (Nat)"/>
    <property type="match status" value="1"/>
</dbReference>
<gene>
    <name evidence="4 5" type="primary">aat</name>
    <name evidence="5" type="ORF">JCM17844_02960</name>
</gene>
<proteinExistence type="inferred from homology"/>
<dbReference type="InterPro" id="IPR042203">
    <property type="entry name" value="Leu/Phe-tRNA_Trfase_C"/>
</dbReference>
<comment type="similarity">
    <text evidence="4">Belongs to the L/F-transferase family.</text>
</comment>
<dbReference type="RefSeq" id="WP_149999305.1">
    <property type="nucleotide sequence ID" value="NZ_BKCL01000001.1"/>
</dbReference>
<dbReference type="PANTHER" id="PTHR30098:SF2">
    <property type="entry name" value="LEUCYL_PHENYLALANYL-TRNA--PROTEIN TRANSFERASE"/>
    <property type="match status" value="1"/>
</dbReference>
<dbReference type="Gene3D" id="3.40.630.70">
    <property type="entry name" value="Leucyl/phenylalanyl-tRNA-protein transferase, C-terminal domain"/>
    <property type="match status" value="1"/>
</dbReference>
<evidence type="ECO:0000313" key="5">
    <source>
        <dbReference type="EMBL" id="GEQ96659.1"/>
    </source>
</evidence>
<evidence type="ECO:0000256" key="3">
    <source>
        <dbReference type="ARBA" id="ARBA00023315"/>
    </source>
</evidence>
<evidence type="ECO:0000256" key="4">
    <source>
        <dbReference type="HAMAP-Rule" id="MF_00688"/>
    </source>
</evidence>
<comment type="catalytic activity">
    <reaction evidence="4">
        <text>L-phenylalanyl-tRNA(Phe) + an N-terminal L-alpha-aminoacyl-[protein] = an N-terminal L-phenylalanyl-L-alpha-aminoacyl-[protein] + tRNA(Phe)</text>
        <dbReference type="Rhea" id="RHEA:43632"/>
        <dbReference type="Rhea" id="RHEA-COMP:9668"/>
        <dbReference type="Rhea" id="RHEA-COMP:9699"/>
        <dbReference type="Rhea" id="RHEA-COMP:10636"/>
        <dbReference type="Rhea" id="RHEA-COMP:10637"/>
        <dbReference type="ChEBI" id="CHEBI:78442"/>
        <dbReference type="ChEBI" id="CHEBI:78531"/>
        <dbReference type="ChEBI" id="CHEBI:78597"/>
        <dbReference type="ChEBI" id="CHEBI:83561"/>
        <dbReference type="EC" id="2.3.2.6"/>
    </reaction>
</comment>
<accession>A0A5A7MP84</accession>
<protein>
    <recommendedName>
        <fullName evidence="4">Leucyl/phenylalanyl-tRNA--protein transferase</fullName>
        <ecNumber evidence="4">2.3.2.6</ecNumber>
    </recommendedName>
    <alternativeName>
        <fullName evidence="4">L/F-transferase</fullName>
    </alternativeName>
    <alternativeName>
        <fullName evidence="4">Leucyltransferase</fullName>
    </alternativeName>
    <alternativeName>
        <fullName evidence="4">Phenyalanyltransferase</fullName>
    </alternativeName>
</protein>
<keyword evidence="1 4" id="KW-0963">Cytoplasm</keyword>
<comment type="subcellular location">
    <subcellularLocation>
        <location evidence="4">Cytoplasm</location>
    </subcellularLocation>
</comment>
<dbReference type="Pfam" id="PF03588">
    <property type="entry name" value="Leu_Phe_trans"/>
    <property type="match status" value="1"/>
</dbReference>
<dbReference type="GO" id="GO:0005737">
    <property type="term" value="C:cytoplasm"/>
    <property type="evidence" value="ECO:0007669"/>
    <property type="project" value="UniProtKB-SubCell"/>
</dbReference>
<keyword evidence="3 4" id="KW-0012">Acyltransferase</keyword>
<dbReference type="FunFam" id="3.40.630.70:FF:000001">
    <property type="entry name" value="Leucyl/phenylalanyl-tRNA--protein transferase"/>
    <property type="match status" value="1"/>
</dbReference>
<evidence type="ECO:0000313" key="6">
    <source>
        <dbReference type="Proteomes" id="UP000322084"/>
    </source>
</evidence>
<evidence type="ECO:0000256" key="1">
    <source>
        <dbReference type="ARBA" id="ARBA00022490"/>
    </source>
</evidence>
<sequence>MSRLTPDILLRAYACGLFPMADHSSSPDVFWIDPEQRGILPLDGFHIPKRLRKTVRQDRFQIRINTAFRQVMEACAQPAPGRENTWINEEILSTYSQLHDLGAAHSVECWRDGVLVGGLYGVDLAGAFFGESMFHFETDASKIATVHLVARLKWGGYRLLDTQFVTEHLEQFGAQEIPRETYQQMLKKALCVKGDFYSMPEGLIGSDVLQAITQTS</sequence>